<proteinExistence type="inferred from homology"/>
<sequence length="198" mass="21145">MAVAPDTPIQLIVGLGNPGPEYDRTRHNAGADFVVELARQHGTQLNQDGKYHGLTGRVRIGSQEIRLLIPTTYMNRSGQSVGPLANFFKIPPEAILVAHDELDLAPGIARLKAGGGHGGHNGLRDIIAALGNNRNFMRLRLGIGHPGSASDVSRFVLQRAPRAEQETLADAIDRSIDVLPTAATGDWGAAMKTLHTAK</sequence>
<evidence type="ECO:0000256" key="2">
    <source>
        <dbReference type="ARBA" id="ARBA00022555"/>
    </source>
</evidence>
<feature type="binding site" evidence="7">
    <location>
        <position position="121"/>
    </location>
    <ligand>
        <name>tRNA</name>
        <dbReference type="ChEBI" id="CHEBI:17843"/>
    </ligand>
</feature>
<evidence type="ECO:0000313" key="8">
    <source>
        <dbReference type="EMBL" id="MFA0811327.1"/>
    </source>
</evidence>
<feature type="binding site" evidence="7">
    <location>
        <position position="73"/>
    </location>
    <ligand>
        <name>tRNA</name>
        <dbReference type="ChEBI" id="CHEBI:17843"/>
    </ligand>
</feature>
<dbReference type="Pfam" id="PF01195">
    <property type="entry name" value="Pept_tRNA_hydro"/>
    <property type="match status" value="1"/>
</dbReference>
<comment type="similarity">
    <text evidence="5 7">Belongs to the PTH family.</text>
</comment>
<evidence type="ECO:0000256" key="7">
    <source>
        <dbReference type="HAMAP-Rule" id="MF_00083"/>
    </source>
</evidence>
<dbReference type="SUPFAM" id="SSF53178">
    <property type="entry name" value="Peptidyl-tRNA hydrolase-like"/>
    <property type="match status" value="1"/>
</dbReference>
<gene>
    <name evidence="7 8" type="primary">pth</name>
    <name evidence="8" type="ORF">ACCI49_10395</name>
</gene>
<dbReference type="PANTHER" id="PTHR17224:SF1">
    <property type="entry name" value="PEPTIDYL-TRNA HYDROLASE"/>
    <property type="match status" value="1"/>
</dbReference>
<dbReference type="CDD" id="cd00462">
    <property type="entry name" value="PTH"/>
    <property type="match status" value="1"/>
</dbReference>
<evidence type="ECO:0000256" key="5">
    <source>
        <dbReference type="ARBA" id="ARBA00038063"/>
    </source>
</evidence>
<dbReference type="RefSeq" id="WP_371838895.1">
    <property type="nucleotide sequence ID" value="NZ_JBGMEK010000019.1"/>
</dbReference>
<accession>A0ABV4NZ57</accession>
<dbReference type="EMBL" id="JBGMEK010000019">
    <property type="protein sequence ID" value="MFA0811327.1"/>
    <property type="molecule type" value="Genomic_DNA"/>
</dbReference>
<dbReference type="PROSITE" id="PS01196">
    <property type="entry name" value="PEPT_TRNA_HYDROL_2"/>
    <property type="match status" value="1"/>
</dbReference>
<comment type="function">
    <text evidence="7">Catalyzes the release of premature peptidyl moieties from peptidyl-tRNA molecules trapped in stalled 50S ribosomal subunits, and thus maintains levels of free tRNAs and 50S ribosomes.</text>
</comment>
<dbReference type="InterPro" id="IPR018171">
    <property type="entry name" value="Pept_tRNA_hydro_CS"/>
</dbReference>
<feature type="binding site" evidence="7">
    <location>
        <position position="22"/>
    </location>
    <ligand>
        <name>tRNA</name>
        <dbReference type="ChEBI" id="CHEBI:17843"/>
    </ligand>
</feature>
<dbReference type="HAMAP" id="MF_00083">
    <property type="entry name" value="Pept_tRNA_hydro_bact"/>
    <property type="match status" value="1"/>
</dbReference>
<dbReference type="GO" id="GO:0004045">
    <property type="term" value="F:peptidyl-tRNA hydrolase activity"/>
    <property type="evidence" value="ECO:0007669"/>
    <property type="project" value="UniProtKB-EC"/>
</dbReference>
<dbReference type="EC" id="3.1.1.29" evidence="1 7"/>
<protein>
    <recommendedName>
        <fullName evidence="6 7">Peptidyl-tRNA hydrolase</fullName>
        <shortName evidence="7">Pth</shortName>
        <ecNumber evidence="1 7">3.1.1.29</ecNumber>
    </recommendedName>
</protein>
<reference evidence="8 9" key="1">
    <citation type="submission" date="2024-08" db="EMBL/GenBank/DDBJ databases">
        <authorList>
            <person name="Ishaq N."/>
        </authorList>
    </citation>
    <scope>NUCLEOTIDE SEQUENCE [LARGE SCALE GENOMIC DNA]</scope>
    <source>
        <strain evidence="8 9">DSM 18651</strain>
    </source>
</reference>
<evidence type="ECO:0000256" key="1">
    <source>
        <dbReference type="ARBA" id="ARBA00013260"/>
    </source>
</evidence>
<dbReference type="PANTHER" id="PTHR17224">
    <property type="entry name" value="PEPTIDYL-TRNA HYDROLASE"/>
    <property type="match status" value="1"/>
</dbReference>
<keyword evidence="2 7" id="KW-0820">tRNA-binding</keyword>
<keyword evidence="3 7" id="KW-0378">Hydrolase</keyword>
<dbReference type="Gene3D" id="3.40.50.1470">
    <property type="entry name" value="Peptidyl-tRNA hydrolase"/>
    <property type="match status" value="1"/>
</dbReference>
<evidence type="ECO:0000256" key="6">
    <source>
        <dbReference type="ARBA" id="ARBA00050038"/>
    </source>
</evidence>
<comment type="catalytic activity">
    <reaction evidence="7">
        <text>an N-acyl-L-alpha-aminoacyl-tRNA + H2O = an N-acyl-L-amino acid + a tRNA + H(+)</text>
        <dbReference type="Rhea" id="RHEA:54448"/>
        <dbReference type="Rhea" id="RHEA-COMP:10123"/>
        <dbReference type="Rhea" id="RHEA-COMP:13883"/>
        <dbReference type="ChEBI" id="CHEBI:15377"/>
        <dbReference type="ChEBI" id="CHEBI:15378"/>
        <dbReference type="ChEBI" id="CHEBI:59874"/>
        <dbReference type="ChEBI" id="CHEBI:78442"/>
        <dbReference type="ChEBI" id="CHEBI:138191"/>
        <dbReference type="EC" id="3.1.1.29"/>
    </reaction>
</comment>
<comment type="subunit">
    <text evidence="7">Monomer.</text>
</comment>
<evidence type="ECO:0000313" key="9">
    <source>
        <dbReference type="Proteomes" id="UP001569428"/>
    </source>
</evidence>
<keyword evidence="7" id="KW-0963">Cytoplasm</keyword>
<feature type="site" description="Discriminates between blocked and unblocked aminoacyl-tRNA" evidence="7">
    <location>
        <position position="17"/>
    </location>
</feature>
<evidence type="ECO:0000256" key="4">
    <source>
        <dbReference type="ARBA" id="ARBA00022884"/>
    </source>
</evidence>
<comment type="subcellular location">
    <subcellularLocation>
        <location evidence="7">Cytoplasm</location>
    </subcellularLocation>
</comment>
<feature type="site" description="Stabilizes the basic form of H active site to accept a proton" evidence="7">
    <location>
        <position position="100"/>
    </location>
</feature>
<comment type="function">
    <text evidence="7">Hydrolyzes ribosome-free peptidyl-tRNAs (with 1 or more amino acids incorporated), which drop off the ribosome during protein synthesis, or as a result of ribosome stalling.</text>
</comment>
<evidence type="ECO:0000256" key="3">
    <source>
        <dbReference type="ARBA" id="ARBA00022801"/>
    </source>
</evidence>
<feature type="active site" description="Proton acceptor" evidence="7">
    <location>
        <position position="27"/>
    </location>
</feature>
<keyword evidence="4 7" id="KW-0694">RNA-binding</keyword>
<keyword evidence="9" id="KW-1185">Reference proteome</keyword>
<dbReference type="Proteomes" id="UP001569428">
    <property type="component" value="Unassembled WGS sequence"/>
</dbReference>
<dbReference type="InterPro" id="IPR036416">
    <property type="entry name" value="Pept_tRNA_hydro_sf"/>
</dbReference>
<feature type="binding site" evidence="7">
    <location>
        <position position="75"/>
    </location>
    <ligand>
        <name>tRNA</name>
        <dbReference type="ChEBI" id="CHEBI:17843"/>
    </ligand>
</feature>
<dbReference type="InterPro" id="IPR001328">
    <property type="entry name" value="Pept_tRNA_hydro"/>
</dbReference>
<comment type="caution">
    <text evidence="8">The sequence shown here is derived from an EMBL/GenBank/DDBJ whole genome shotgun (WGS) entry which is preliminary data.</text>
</comment>
<dbReference type="NCBIfam" id="TIGR00447">
    <property type="entry name" value="pth"/>
    <property type="match status" value="1"/>
</dbReference>
<name>A0ABV4NZ57_9GAMM</name>
<organism evidence="8 9">
    <name type="scientific">Microbulbifer epialgicus</name>
    <dbReference type="NCBI Taxonomy" id="393907"/>
    <lineage>
        <taxon>Bacteria</taxon>
        <taxon>Pseudomonadati</taxon>
        <taxon>Pseudomonadota</taxon>
        <taxon>Gammaproteobacteria</taxon>
        <taxon>Cellvibrionales</taxon>
        <taxon>Microbulbiferaceae</taxon>
        <taxon>Microbulbifer</taxon>
    </lineage>
</organism>